<dbReference type="EMBL" id="VYZN01000041">
    <property type="protein sequence ID" value="KAE9531310.1"/>
    <property type="molecule type" value="Genomic_DNA"/>
</dbReference>
<accession>A0A6G0TF40</accession>
<evidence type="ECO:0000313" key="1">
    <source>
        <dbReference type="EMBL" id="KAE9531310.1"/>
    </source>
</evidence>
<reference evidence="1 2" key="1">
    <citation type="submission" date="2019-08" db="EMBL/GenBank/DDBJ databases">
        <title>The genome of the soybean aphid Biotype 1, its phylome, world population structure and adaptation to the North American continent.</title>
        <authorList>
            <person name="Giordano R."/>
            <person name="Donthu R.K."/>
            <person name="Hernandez A.G."/>
            <person name="Wright C.L."/>
            <person name="Zimin A.V."/>
        </authorList>
    </citation>
    <scope>NUCLEOTIDE SEQUENCE [LARGE SCALE GENOMIC DNA]</scope>
    <source>
        <tissue evidence="1">Whole aphids</tissue>
    </source>
</reference>
<dbReference type="AlphaFoldDB" id="A0A6G0TF40"/>
<keyword evidence="2" id="KW-1185">Reference proteome</keyword>
<name>A0A6G0TF40_APHGL</name>
<evidence type="ECO:0000313" key="2">
    <source>
        <dbReference type="Proteomes" id="UP000475862"/>
    </source>
</evidence>
<comment type="caution">
    <text evidence="1">The sequence shown here is derived from an EMBL/GenBank/DDBJ whole genome shotgun (WGS) entry which is preliminary data.</text>
</comment>
<dbReference type="OrthoDB" id="5964337at2759"/>
<organism evidence="1 2">
    <name type="scientific">Aphis glycines</name>
    <name type="common">Soybean aphid</name>
    <dbReference type="NCBI Taxonomy" id="307491"/>
    <lineage>
        <taxon>Eukaryota</taxon>
        <taxon>Metazoa</taxon>
        <taxon>Ecdysozoa</taxon>
        <taxon>Arthropoda</taxon>
        <taxon>Hexapoda</taxon>
        <taxon>Insecta</taxon>
        <taxon>Pterygota</taxon>
        <taxon>Neoptera</taxon>
        <taxon>Paraneoptera</taxon>
        <taxon>Hemiptera</taxon>
        <taxon>Sternorrhyncha</taxon>
        <taxon>Aphidomorpha</taxon>
        <taxon>Aphidoidea</taxon>
        <taxon>Aphididae</taxon>
        <taxon>Aphidini</taxon>
        <taxon>Aphis</taxon>
        <taxon>Aphis</taxon>
    </lineage>
</organism>
<dbReference type="Proteomes" id="UP000475862">
    <property type="component" value="Unassembled WGS sequence"/>
</dbReference>
<sequence length="190" mass="21904">MYIHCNNSMGSSCLRLVKRISGTSSLGQVSGLYWFFFEISFIYGYNECKKNNNICGPIKSSLETNEMTLLEKIIIILLNNTVTYVAQVMQFRYTGYLALHSTRFPVCLLRTVCLDIWSNKCSGTQSLCNNPDRKIVKSVGNKTIVLNNDSCYQLSLITLYIVFIHRFQVRRTFLKPLHLVSRSRLFLFLL</sequence>
<protein>
    <submittedName>
        <fullName evidence="1">Uncharacterized protein</fullName>
    </submittedName>
</protein>
<gene>
    <name evidence="1" type="ORF">AGLY_010516</name>
</gene>
<proteinExistence type="predicted"/>